<dbReference type="PANTHER" id="PTHR24320">
    <property type="entry name" value="RETINOL DEHYDROGENASE"/>
    <property type="match status" value="1"/>
</dbReference>
<dbReference type="PANTHER" id="PTHR24320:SF152">
    <property type="entry name" value="SHORT-CHAIN DEHYDROGENASE_REDUCTASE FAMILY PROTEIN"/>
    <property type="match status" value="1"/>
</dbReference>
<evidence type="ECO:0008006" key="5">
    <source>
        <dbReference type="Google" id="ProtNLM"/>
    </source>
</evidence>
<evidence type="ECO:0000313" key="4">
    <source>
        <dbReference type="Proteomes" id="UP000799757"/>
    </source>
</evidence>
<dbReference type="OrthoDB" id="191139at2759"/>
<dbReference type="Proteomes" id="UP000799757">
    <property type="component" value="Unassembled WGS sequence"/>
</dbReference>
<reference evidence="3" key="1">
    <citation type="journal article" date="2020" name="Stud. Mycol.">
        <title>101 Dothideomycetes genomes: a test case for predicting lifestyles and emergence of pathogens.</title>
        <authorList>
            <person name="Haridas S."/>
            <person name="Albert R."/>
            <person name="Binder M."/>
            <person name="Bloem J."/>
            <person name="Labutti K."/>
            <person name="Salamov A."/>
            <person name="Andreopoulos B."/>
            <person name="Baker S."/>
            <person name="Barry K."/>
            <person name="Bills G."/>
            <person name="Bluhm B."/>
            <person name="Cannon C."/>
            <person name="Castanera R."/>
            <person name="Culley D."/>
            <person name="Daum C."/>
            <person name="Ezra D."/>
            <person name="Gonzalez J."/>
            <person name="Henrissat B."/>
            <person name="Kuo A."/>
            <person name="Liang C."/>
            <person name="Lipzen A."/>
            <person name="Lutzoni F."/>
            <person name="Magnuson J."/>
            <person name="Mondo S."/>
            <person name="Nolan M."/>
            <person name="Ohm R."/>
            <person name="Pangilinan J."/>
            <person name="Park H.-J."/>
            <person name="Ramirez L."/>
            <person name="Alfaro M."/>
            <person name="Sun H."/>
            <person name="Tritt A."/>
            <person name="Yoshinaga Y."/>
            <person name="Zwiers L.-H."/>
            <person name="Turgeon B."/>
            <person name="Goodwin S."/>
            <person name="Spatafora J."/>
            <person name="Crous P."/>
            <person name="Grigoriev I."/>
        </authorList>
    </citation>
    <scope>NUCLEOTIDE SEQUENCE</scope>
    <source>
        <strain evidence="3">CBS 109.77</strain>
    </source>
</reference>
<protein>
    <recommendedName>
        <fullName evidence="5">NAD(P)-binding protein</fullName>
    </recommendedName>
</protein>
<dbReference type="AlphaFoldDB" id="A0A6A6WQH7"/>
<dbReference type="GO" id="GO:0016491">
    <property type="term" value="F:oxidoreductase activity"/>
    <property type="evidence" value="ECO:0007669"/>
    <property type="project" value="UniProtKB-KW"/>
</dbReference>
<dbReference type="EMBL" id="MU002555">
    <property type="protein sequence ID" value="KAF2786087.1"/>
    <property type="molecule type" value="Genomic_DNA"/>
</dbReference>
<dbReference type="Gene3D" id="3.40.50.720">
    <property type="entry name" value="NAD(P)-binding Rossmann-like Domain"/>
    <property type="match status" value="1"/>
</dbReference>
<keyword evidence="4" id="KW-1185">Reference proteome</keyword>
<gene>
    <name evidence="3" type="ORF">K505DRAFT_319017</name>
</gene>
<evidence type="ECO:0000256" key="2">
    <source>
        <dbReference type="ARBA" id="ARBA00023002"/>
    </source>
</evidence>
<evidence type="ECO:0000313" key="3">
    <source>
        <dbReference type="EMBL" id="KAF2786087.1"/>
    </source>
</evidence>
<proteinExistence type="inferred from homology"/>
<accession>A0A6A6WQH7</accession>
<dbReference type="SUPFAM" id="SSF51735">
    <property type="entry name" value="NAD(P)-binding Rossmann-fold domains"/>
    <property type="match status" value="1"/>
</dbReference>
<organism evidence="3 4">
    <name type="scientific">Melanomma pulvis-pyrius CBS 109.77</name>
    <dbReference type="NCBI Taxonomy" id="1314802"/>
    <lineage>
        <taxon>Eukaryota</taxon>
        <taxon>Fungi</taxon>
        <taxon>Dikarya</taxon>
        <taxon>Ascomycota</taxon>
        <taxon>Pezizomycotina</taxon>
        <taxon>Dothideomycetes</taxon>
        <taxon>Pleosporomycetidae</taxon>
        <taxon>Pleosporales</taxon>
        <taxon>Melanommataceae</taxon>
        <taxon>Melanomma</taxon>
    </lineage>
</organism>
<dbReference type="InterPro" id="IPR036291">
    <property type="entry name" value="NAD(P)-bd_dom_sf"/>
</dbReference>
<keyword evidence="2" id="KW-0560">Oxidoreductase</keyword>
<evidence type="ECO:0000256" key="1">
    <source>
        <dbReference type="ARBA" id="ARBA00006484"/>
    </source>
</evidence>
<comment type="similarity">
    <text evidence="1">Belongs to the short-chain dehydrogenases/reductases (SDR) family.</text>
</comment>
<name>A0A6A6WQH7_9PLEO</name>
<sequence>MSKLATRTVELGECPIFLDSSLCPNIKPPTIDGYGKKVQINYRANFLLIHQLIRNMRRENGRIVFVTSFSHDPTSRYARAMPLPRHLWMPVDDLAWPPHDVIEHKSKAGLRPYATSKMCLMMLMHSIQDCLDTCKELRNITTVAVDLGWITATQIMREQSLLYRFSVGKVLNAFTPILQRIFAGSLVRTPSRSAADILHISVPLQGQTKADRVKSMVINGPRVQESSEESRDKKKQATLQDISVLLAGLNQADINIFKI</sequence>